<evidence type="ECO:0000313" key="2">
    <source>
        <dbReference type="EMBL" id="RVW76403.1"/>
    </source>
</evidence>
<reference evidence="2 3" key="1">
    <citation type="journal article" date="2018" name="PLoS Genet.">
        <title>Population sequencing reveals clonal diversity and ancestral inbreeding in the grapevine cultivar Chardonnay.</title>
        <authorList>
            <person name="Roach M.J."/>
            <person name="Johnson D.L."/>
            <person name="Bohlmann J."/>
            <person name="van Vuuren H.J."/>
            <person name="Jones S.J."/>
            <person name="Pretorius I.S."/>
            <person name="Schmidt S.A."/>
            <person name="Borneman A.R."/>
        </authorList>
    </citation>
    <scope>NUCLEOTIDE SEQUENCE [LARGE SCALE GENOMIC DNA]</scope>
    <source>
        <strain evidence="3">cv. Chardonnay</strain>
        <tissue evidence="2">Leaf</tissue>
    </source>
</reference>
<dbReference type="AlphaFoldDB" id="A0A438GW19"/>
<evidence type="ECO:0000313" key="3">
    <source>
        <dbReference type="Proteomes" id="UP000288805"/>
    </source>
</evidence>
<dbReference type="PANTHER" id="PTHR34222:SF37">
    <property type="entry name" value="RETROTRANSPOSON GAG DOMAIN-CONTAINING PROTEIN"/>
    <property type="match status" value="1"/>
</dbReference>
<name>A0A438GW19_VITVI</name>
<keyword evidence="1" id="KW-0732">Signal</keyword>
<accession>A0A438GW19</accession>
<dbReference type="PANTHER" id="PTHR34222">
    <property type="entry name" value="GAG_PRE-INTEGRS DOMAIN-CONTAINING PROTEIN"/>
    <property type="match status" value="1"/>
</dbReference>
<feature type="signal peptide" evidence="1">
    <location>
        <begin position="1"/>
        <end position="16"/>
    </location>
</feature>
<evidence type="ECO:0008006" key="4">
    <source>
        <dbReference type="Google" id="ProtNLM"/>
    </source>
</evidence>
<gene>
    <name evidence="2" type="ORF">CK203_056610</name>
</gene>
<sequence>MIMAWLWNSMLLEVRGTYMFLTTAKEIWEVVWQSYSKVKDVALFFEIKIKISATKQGNLSAIEYYTTLKNLWLELDYYHNIKMMCSEDVVMLQKFVERKKIFEFLAGFNVEFDPVYVQILGKEEVSSLSEVFLLIQAKGRKNPDATTPLVSTDSGPVVVPPFQVYSGRTLLVLEPMQVQETKPQMGIESSFSNSSPLVDDLDQPIALGKELEGVLDILCLTLCPLEICLQNIEPS</sequence>
<comment type="caution">
    <text evidence="2">The sequence shown here is derived from an EMBL/GenBank/DDBJ whole genome shotgun (WGS) entry which is preliminary data.</text>
</comment>
<dbReference type="Proteomes" id="UP000288805">
    <property type="component" value="Unassembled WGS sequence"/>
</dbReference>
<feature type="chain" id="PRO_5019406663" description="Retrotransposon gag domain-containing protein" evidence="1">
    <location>
        <begin position="17"/>
        <end position="235"/>
    </location>
</feature>
<dbReference type="EMBL" id="QGNW01000330">
    <property type="protein sequence ID" value="RVW76403.1"/>
    <property type="molecule type" value="Genomic_DNA"/>
</dbReference>
<proteinExistence type="predicted"/>
<organism evidence="2 3">
    <name type="scientific">Vitis vinifera</name>
    <name type="common">Grape</name>
    <dbReference type="NCBI Taxonomy" id="29760"/>
    <lineage>
        <taxon>Eukaryota</taxon>
        <taxon>Viridiplantae</taxon>
        <taxon>Streptophyta</taxon>
        <taxon>Embryophyta</taxon>
        <taxon>Tracheophyta</taxon>
        <taxon>Spermatophyta</taxon>
        <taxon>Magnoliopsida</taxon>
        <taxon>eudicotyledons</taxon>
        <taxon>Gunneridae</taxon>
        <taxon>Pentapetalae</taxon>
        <taxon>rosids</taxon>
        <taxon>Vitales</taxon>
        <taxon>Vitaceae</taxon>
        <taxon>Viteae</taxon>
        <taxon>Vitis</taxon>
    </lineage>
</organism>
<protein>
    <recommendedName>
        <fullName evidence="4">Retrotransposon gag domain-containing protein</fullName>
    </recommendedName>
</protein>
<evidence type="ECO:0000256" key="1">
    <source>
        <dbReference type="SAM" id="SignalP"/>
    </source>
</evidence>